<dbReference type="InterPro" id="IPR003593">
    <property type="entry name" value="AAA+_ATPase"/>
</dbReference>
<feature type="region of interest" description="Disordered" evidence="5">
    <location>
        <begin position="71"/>
        <end position="96"/>
    </location>
</feature>
<name>A0AAE1RZ95_9SOLA</name>
<organism evidence="7 8">
    <name type="scientific">Anisodus tanguticus</name>
    <dbReference type="NCBI Taxonomy" id="243964"/>
    <lineage>
        <taxon>Eukaryota</taxon>
        <taxon>Viridiplantae</taxon>
        <taxon>Streptophyta</taxon>
        <taxon>Embryophyta</taxon>
        <taxon>Tracheophyta</taxon>
        <taxon>Spermatophyta</taxon>
        <taxon>Magnoliopsida</taxon>
        <taxon>eudicotyledons</taxon>
        <taxon>Gunneridae</taxon>
        <taxon>Pentapetalae</taxon>
        <taxon>asterids</taxon>
        <taxon>lamiids</taxon>
        <taxon>Solanales</taxon>
        <taxon>Solanaceae</taxon>
        <taxon>Solanoideae</taxon>
        <taxon>Hyoscyameae</taxon>
        <taxon>Anisodus</taxon>
    </lineage>
</organism>
<accession>A0AAE1RZ95</accession>
<dbReference type="InterPro" id="IPR027417">
    <property type="entry name" value="P-loop_NTPase"/>
</dbReference>
<dbReference type="Gene3D" id="3.40.50.300">
    <property type="entry name" value="P-loop containing nucleotide triphosphate hydrolases"/>
    <property type="match status" value="1"/>
</dbReference>
<dbReference type="GO" id="GO:0000502">
    <property type="term" value="C:proteasome complex"/>
    <property type="evidence" value="ECO:0007669"/>
    <property type="project" value="UniProtKB-ARBA"/>
</dbReference>
<evidence type="ECO:0000256" key="1">
    <source>
        <dbReference type="ARBA" id="ARBA00006914"/>
    </source>
</evidence>
<evidence type="ECO:0000256" key="4">
    <source>
        <dbReference type="RuleBase" id="RU003651"/>
    </source>
</evidence>
<evidence type="ECO:0000313" key="8">
    <source>
        <dbReference type="Proteomes" id="UP001291623"/>
    </source>
</evidence>
<sequence>MASIRRLARALHSHYRTLASPFPTLPHNGNFGCHGRTFSSRSVPSTTIPAIFAGLLGVGVLDVAYADSDEVGPKVPPSDSPPIPSHNPLEETAKKERRRLENLLKSKGVKYGSYPRFTVAIKGQKVTIKFEVPPTCEIPLIIASLVSRLGVKLEDPTAASNMMLRAWESGVAWQLALSRPQKKNGAPGEQAGERDTNPYDEDLCILIFRPLISADKAEIEFMKPGSFTEEELDALVSVLQLAGQQKSLDLRSRGDAGRVPSADNTVATLESMGVKLFGISASNSGNPKANIAWENIAGYNQQKREIEDTILLALQSPEVYDDIAHGTRRKFETNRPRAVLFEGPPGTGKTSCARVIANQAGVPLLYVPLEIIMSKYYGESERLLGKVFSLANDLPNGAIVFLDEVDSFATARDGETHEATRRLLSVLLRQIDGFEQEKKVVVVAATNRKQDLDPALISRFDSMITFPLPDQQTRQEIAAEYAKHLTDSDLSEFARATEGLSGRAMRDVCQQAERHWASKIIRGQVPKDEGSGGSLPPLQDYIDSARNRQRALLDIEIQNRSMNPAAKKPQFDFILISRGQNCRGKNSQKLAVQHEDHMKMGVK</sequence>
<dbReference type="SMART" id="SM00382">
    <property type="entry name" value="AAA"/>
    <property type="match status" value="1"/>
</dbReference>
<comment type="caution">
    <text evidence="7">The sequence shown here is derived from an EMBL/GenBank/DDBJ whole genome shotgun (WGS) entry which is preliminary data.</text>
</comment>
<protein>
    <recommendedName>
        <fullName evidence="6">AAA+ ATPase domain-containing protein</fullName>
    </recommendedName>
</protein>
<dbReference type="EMBL" id="JAVYJV010000010">
    <property type="protein sequence ID" value="KAK4360435.1"/>
    <property type="molecule type" value="Genomic_DNA"/>
</dbReference>
<dbReference type="SUPFAM" id="SSF52540">
    <property type="entry name" value="P-loop containing nucleoside triphosphate hydrolases"/>
    <property type="match status" value="1"/>
</dbReference>
<evidence type="ECO:0000256" key="3">
    <source>
        <dbReference type="ARBA" id="ARBA00022840"/>
    </source>
</evidence>
<dbReference type="PANTHER" id="PTHR23073">
    <property type="entry name" value="26S PROTEASOME REGULATORY SUBUNIT"/>
    <property type="match status" value="1"/>
</dbReference>
<comment type="similarity">
    <text evidence="1 4">Belongs to the AAA ATPase family.</text>
</comment>
<proteinExistence type="inferred from homology"/>
<keyword evidence="3 4" id="KW-0067">ATP-binding</keyword>
<dbReference type="AlphaFoldDB" id="A0AAE1RZ95"/>
<dbReference type="InterPro" id="IPR003959">
    <property type="entry name" value="ATPase_AAA_core"/>
</dbReference>
<dbReference type="InterPro" id="IPR050221">
    <property type="entry name" value="26S_Proteasome_ATPase"/>
</dbReference>
<dbReference type="PROSITE" id="PS00674">
    <property type="entry name" value="AAA"/>
    <property type="match status" value="1"/>
</dbReference>
<feature type="domain" description="AAA+ ATPase" evidence="6">
    <location>
        <begin position="335"/>
        <end position="470"/>
    </location>
</feature>
<dbReference type="GO" id="GO:0005524">
    <property type="term" value="F:ATP binding"/>
    <property type="evidence" value="ECO:0007669"/>
    <property type="project" value="UniProtKB-KW"/>
</dbReference>
<dbReference type="Proteomes" id="UP001291623">
    <property type="component" value="Unassembled WGS sequence"/>
</dbReference>
<evidence type="ECO:0000313" key="7">
    <source>
        <dbReference type="EMBL" id="KAK4360435.1"/>
    </source>
</evidence>
<dbReference type="CDD" id="cd19481">
    <property type="entry name" value="RecA-like_protease"/>
    <property type="match status" value="1"/>
</dbReference>
<dbReference type="InterPro" id="IPR003960">
    <property type="entry name" value="ATPase_AAA_CS"/>
</dbReference>
<keyword evidence="2 4" id="KW-0547">Nucleotide-binding</keyword>
<evidence type="ECO:0000259" key="6">
    <source>
        <dbReference type="SMART" id="SM00382"/>
    </source>
</evidence>
<gene>
    <name evidence="7" type="ORF">RND71_019387</name>
</gene>
<evidence type="ECO:0000256" key="2">
    <source>
        <dbReference type="ARBA" id="ARBA00022741"/>
    </source>
</evidence>
<keyword evidence="8" id="KW-1185">Reference proteome</keyword>
<reference evidence="7" key="1">
    <citation type="submission" date="2023-12" db="EMBL/GenBank/DDBJ databases">
        <title>Genome assembly of Anisodus tanguticus.</title>
        <authorList>
            <person name="Wang Y.-J."/>
        </authorList>
    </citation>
    <scope>NUCLEOTIDE SEQUENCE</scope>
    <source>
        <strain evidence="7">KB-2021</strain>
        <tissue evidence="7">Leaf</tissue>
    </source>
</reference>
<dbReference type="Gene3D" id="1.10.8.60">
    <property type="match status" value="1"/>
</dbReference>
<feature type="compositionally biased region" description="Pro residues" evidence="5">
    <location>
        <begin position="74"/>
        <end position="85"/>
    </location>
</feature>
<dbReference type="GO" id="GO:0016887">
    <property type="term" value="F:ATP hydrolysis activity"/>
    <property type="evidence" value="ECO:0007669"/>
    <property type="project" value="InterPro"/>
</dbReference>
<dbReference type="Pfam" id="PF00004">
    <property type="entry name" value="AAA"/>
    <property type="match status" value="1"/>
</dbReference>
<evidence type="ECO:0000256" key="5">
    <source>
        <dbReference type="SAM" id="MobiDB-lite"/>
    </source>
</evidence>